<dbReference type="CDD" id="cd03809">
    <property type="entry name" value="GT4_MtfB-like"/>
    <property type="match status" value="1"/>
</dbReference>
<evidence type="ECO:0000313" key="5">
    <source>
        <dbReference type="Proteomes" id="UP000831068"/>
    </source>
</evidence>
<reference evidence="4 5" key="1">
    <citation type="submission" date="2022-03" db="EMBL/GenBank/DDBJ databases">
        <title>Chryseobacterium sp. isolated from the Andong Sikhe.</title>
        <authorList>
            <person name="Won M."/>
            <person name="Kim S.-J."/>
            <person name="Kwon S.-W."/>
        </authorList>
    </citation>
    <scope>NUCLEOTIDE SEQUENCE [LARGE SCALE GENOMIC DNA]</scope>
    <source>
        <strain evidence="4 5">ADR-1</strain>
    </source>
</reference>
<gene>
    <name evidence="4" type="ORF">MTP08_09060</name>
</gene>
<name>A0ABY4BG21_9FLAO</name>
<feature type="domain" description="Glycosyl transferase family 1" evidence="2">
    <location>
        <begin position="184"/>
        <end position="329"/>
    </location>
</feature>
<dbReference type="PANTHER" id="PTHR46401:SF2">
    <property type="entry name" value="GLYCOSYLTRANSFERASE WBBK-RELATED"/>
    <property type="match status" value="1"/>
</dbReference>
<evidence type="ECO:0000313" key="4">
    <source>
        <dbReference type="EMBL" id="UOE37217.1"/>
    </source>
</evidence>
<dbReference type="Pfam" id="PF00534">
    <property type="entry name" value="Glycos_transf_1"/>
    <property type="match status" value="1"/>
</dbReference>
<sequence>MKTIFDCRMINNSGIGTYVEELLYYFLKDKKLSLILISNNESDEKVKEVLKNSESEVEIIFFKSLPFSLREQYEYITKLPKNAKIFIPHINIPFFVKKNSLFITIHDAFHLANPHYYSKLAILYFKFLFKIIKRNAYKIFTVSEFSKTEILRFITIDQSKIEVIYNGYKQMNKIDCTDIDENVKQKLDSFNKIILFVGNVKPHKNLKFLVDSFNKLNREDVLLLIVGKKDSFFINDNIDNLGKDNIFFTGFVNESTLKYVYEKSSFLIFPSKYEGFGLPILEAMYFRKLILASDIPVFKEIFGDEINYFEIEIENSLINEMNKLLVKDNDLKNYDLFLEKFTWTISGEKHEKSLEL</sequence>
<dbReference type="InterPro" id="IPR028098">
    <property type="entry name" value="Glyco_trans_4-like_N"/>
</dbReference>
<keyword evidence="5" id="KW-1185">Reference proteome</keyword>
<evidence type="ECO:0000259" key="2">
    <source>
        <dbReference type="Pfam" id="PF00534"/>
    </source>
</evidence>
<dbReference type="PANTHER" id="PTHR46401">
    <property type="entry name" value="GLYCOSYLTRANSFERASE WBBK-RELATED"/>
    <property type="match status" value="1"/>
</dbReference>
<accession>A0ABY4BG21</accession>
<dbReference type="SUPFAM" id="SSF53756">
    <property type="entry name" value="UDP-Glycosyltransferase/glycogen phosphorylase"/>
    <property type="match status" value="1"/>
</dbReference>
<dbReference type="Proteomes" id="UP000831068">
    <property type="component" value="Chromosome"/>
</dbReference>
<dbReference type="RefSeq" id="WP_243575721.1">
    <property type="nucleotide sequence ID" value="NZ_CP094529.1"/>
</dbReference>
<proteinExistence type="predicted"/>
<dbReference type="EMBL" id="CP094529">
    <property type="protein sequence ID" value="UOE37217.1"/>
    <property type="molecule type" value="Genomic_DNA"/>
</dbReference>
<dbReference type="InterPro" id="IPR001296">
    <property type="entry name" value="Glyco_trans_1"/>
</dbReference>
<evidence type="ECO:0000259" key="3">
    <source>
        <dbReference type="Pfam" id="PF13439"/>
    </source>
</evidence>
<feature type="domain" description="Glycosyltransferase subfamily 4-like N-terminal" evidence="3">
    <location>
        <begin position="14"/>
        <end position="167"/>
    </location>
</feature>
<protein>
    <submittedName>
        <fullName evidence="4">Glycosyltransferase family 4 protein</fullName>
    </submittedName>
</protein>
<keyword evidence="1" id="KW-0808">Transferase</keyword>
<dbReference type="Gene3D" id="3.40.50.2000">
    <property type="entry name" value="Glycogen Phosphorylase B"/>
    <property type="match status" value="2"/>
</dbReference>
<dbReference type="Pfam" id="PF13439">
    <property type="entry name" value="Glyco_transf_4"/>
    <property type="match status" value="1"/>
</dbReference>
<organism evidence="4 5">
    <name type="scientific">Chryseobacterium oryzae</name>
    <dbReference type="NCBI Taxonomy" id="2929799"/>
    <lineage>
        <taxon>Bacteria</taxon>
        <taxon>Pseudomonadati</taxon>
        <taxon>Bacteroidota</taxon>
        <taxon>Flavobacteriia</taxon>
        <taxon>Flavobacteriales</taxon>
        <taxon>Weeksellaceae</taxon>
        <taxon>Chryseobacterium group</taxon>
        <taxon>Chryseobacterium</taxon>
    </lineage>
</organism>
<evidence type="ECO:0000256" key="1">
    <source>
        <dbReference type="ARBA" id="ARBA00022679"/>
    </source>
</evidence>